<evidence type="ECO:0000313" key="2">
    <source>
        <dbReference type="EMBL" id="GAA4240856.1"/>
    </source>
</evidence>
<evidence type="ECO:0008006" key="4">
    <source>
        <dbReference type="Google" id="ProtNLM"/>
    </source>
</evidence>
<evidence type="ECO:0000256" key="1">
    <source>
        <dbReference type="SAM" id="MobiDB-lite"/>
    </source>
</evidence>
<feature type="region of interest" description="Disordered" evidence="1">
    <location>
        <begin position="110"/>
        <end position="134"/>
    </location>
</feature>
<keyword evidence="3" id="KW-1185">Reference proteome</keyword>
<dbReference type="RefSeq" id="WP_344905573.1">
    <property type="nucleotide sequence ID" value="NZ_BAABAS010000026.1"/>
</dbReference>
<dbReference type="Proteomes" id="UP001501710">
    <property type="component" value="Unassembled WGS sequence"/>
</dbReference>
<proteinExistence type="predicted"/>
<protein>
    <recommendedName>
        <fullName evidence="4">Chromosome partitioning protein</fullName>
    </recommendedName>
</protein>
<dbReference type="EMBL" id="BAABAS010000026">
    <property type="protein sequence ID" value="GAA4240856.1"/>
    <property type="molecule type" value="Genomic_DNA"/>
</dbReference>
<organism evidence="2 3">
    <name type="scientific">Actinomadura meridiana</name>
    <dbReference type="NCBI Taxonomy" id="559626"/>
    <lineage>
        <taxon>Bacteria</taxon>
        <taxon>Bacillati</taxon>
        <taxon>Actinomycetota</taxon>
        <taxon>Actinomycetes</taxon>
        <taxon>Streptosporangiales</taxon>
        <taxon>Thermomonosporaceae</taxon>
        <taxon>Actinomadura</taxon>
    </lineage>
</organism>
<comment type="caution">
    <text evidence="2">The sequence shown here is derived from an EMBL/GenBank/DDBJ whole genome shotgun (WGS) entry which is preliminary data.</text>
</comment>
<accession>A0ABP8CLR0</accession>
<gene>
    <name evidence="2" type="ORF">GCM10022254_67250</name>
</gene>
<reference evidence="3" key="1">
    <citation type="journal article" date="2019" name="Int. J. Syst. Evol. Microbiol.">
        <title>The Global Catalogue of Microorganisms (GCM) 10K type strain sequencing project: providing services to taxonomists for standard genome sequencing and annotation.</title>
        <authorList>
            <consortium name="The Broad Institute Genomics Platform"/>
            <consortium name="The Broad Institute Genome Sequencing Center for Infectious Disease"/>
            <person name="Wu L."/>
            <person name="Ma J."/>
        </authorList>
    </citation>
    <scope>NUCLEOTIDE SEQUENCE [LARGE SCALE GENOMIC DNA]</scope>
    <source>
        <strain evidence="3">JCM 17440</strain>
    </source>
</reference>
<name>A0ABP8CLR0_9ACTN</name>
<evidence type="ECO:0000313" key="3">
    <source>
        <dbReference type="Proteomes" id="UP001501710"/>
    </source>
</evidence>
<sequence length="134" mass="14311">MTGIELAAGAAVGYLVRKLRRVGNQANAEVDRALEAGMDAIHDLVTVRLGPDPALATLTEQVPTGLVNDRTLRRVTDAVTDAAEADPAFAERLKQLVDDLQKHEGGVTNVTQQAKASGHGRVYQAGRDQTINEQ</sequence>